<comment type="caution">
    <text evidence="3">The sequence shown here is derived from an EMBL/GenBank/DDBJ whole genome shotgun (WGS) entry which is preliminary data.</text>
</comment>
<evidence type="ECO:0000313" key="3">
    <source>
        <dbReference type="EMBL" id="TFC98736.1"/>
    </source>
</evidence>
<accession>A0ABY2J1C0</accession>
<keyword evidence="4" id="KW-1185">Reference proteome</keyword>
<name>A0ABY2J1C0_9MICO</name>
<dbReference type="CDD" id="cd00093">
    <property type="entry name" value="HTH_XRE"/>
    <property type="match status" value="1"/>
</dbReference>
<evidence type="ECO:0000313" key="4">
    <source>
        <dbReference type="Proteomes" id="UP000297853"/>
    </source>
</evidence>
<sequence length="132" mass="14640">MCSIKCFIGFSVYNNELKGGDLVVEKRTTPIPVRRALRELGTDVQTWRKLLGLTAAQVADRAGMSRATLHKLESGQGGVSLETALRVFRALGIMDTVVESADPYRSDIGRRRSEEVLPQRVRQSLPKKQADV</sequence>
<protein>
    <submittedName>
        <fullName evidence="3">XRE family transcriptional regulator</fullName>
    </submittedName>
</protein>
<organism evidence="3 4">
    <name type="scientific">Cryobacterium sinapicolor</name>
    <dbReference type="NCBI Taxonomy" id="1259236"/>
    <lineage>
        <taxon>Bacteria</taxon>
        <taxon>Bacillati</taxon>
        <taxon>Actinomycetota</taxon>
        <taxon>Actinomycetes</taxon>
        <taxon>Micrococcales</taxon>
        <taxon>Microbacteriaceae</taxon>
        <taxon>Cryobacterium</taxon>
    </lineage>
</organism>
<evidence type="ECO:0000256" key="1">
    <source>
        <dbReference type="SAM" id="MobiDB-lite"/>
    </source>
</evidence>
<dbReference type="Pfam" id="PF01381">
    <property type="entry name" value="HTH_3"/>
    <property type="match status" value="1"/>
</dbReference>
<evidence type="ECO:0000259" key="2">
    <source>
        <dbReference type="PROSITE" id="PS50943"/>
    </source>
</evidence>
<dbReference type="Gene3D" id="1.10.260.40">
    <property type="entry name" value="lambda repressor-like DNA-binding domains"/>
    <property type="match status" value="1"/>
</dbReference>
<dbReference type="PROSITE" id="PS50943">
    <property type="entry name" value="HTH_CROC1"/>
    <property type="match status" value="1"/>
</dbReference>
<dbReference type="InterPro" id="IPR010982">
    <property type="entry name" value="Lambda_DNA-bd_dom_sf"/>
</dbReference>
<proteinExistence type="predicted"/>
<reference evidence="3 4" key="1">
    <citation type="submission" date="2019-03" db="EMBL/GenBank/DDBJ databases">
        <title>Genomics of glacier-inhabiting Cryobacterium strains.</title>
        <authorList>
            <person name="Liu Q."/>
            <person name="Xin Y.-H."/>
        </authorList>
    </citation>
    <scope>NUCLEOTIDE SEQUENCE [LARGE SCALE GENOMIC DNA]</scope>
    <source>
        <strain evidence="3 4">TMT1-23-1</strain>
    </source>
</reference>
<gene>
    <name evidence="3" type="ORF">E3T28_09980</name>
</gene>
<dbReference type="Proteomes" id="UP000297853">
    <property type="component" value="Unassembled WGS sequence"/>
</dbReference>
<feature type="compositionally biased region" description="Basic and acidic residues" evidence="1">
    <location>
        <begin position="104"/>
        <end position="117"/>
    </location>
</feature>
<dbReference type="InterPro" id="IPR001387">
    <property type="entry name" value="Cro/C1-type_HTH"/>
</dbReference>
<feature type="domain" description="HTH cro/C1-type" evidence="2">
    <location>
        <begin position="44"/>
        <end position="97"/>
    </location>
</feature>
<dbReference type="SUPFAM" id="SSF47413">
    <property type="entry name" value="lambda repressor-like DNA-binding domains"/>
    <property type="match status" value="1"/>
</dbReference>
<dbReference type="SMART" id="SM00530">
    <property type="entry name" value="HTH_XRE"/>
    <property type="match status" value="1"/>
</dbReference>
<feature type="region of interest" description="Disordered" evidence="1">
    <location>
        <begin position="104"/>
        <end position="132"/>
    </location>
</feature>
<dbReference type="EMBL" id="SOGQ01000050">
    <property type="protein sequence ID" value="TFC98736.1"/>
    <property type="molecule type" value="Genomic_DNA"/>
</dbReference>